<dbReference type="InterPro" id="IPR033391">
    <property type="entry name" value="FBPase_N"/>
</dbReference>
<evidence type="ECO:0000256" key="4">
    <source>
        <dbReference type="ARBA" id="ARBA00022692"/>
    </source>
</evidence>
<dbReference type="AlphaFoldDB" id="A0A1I7UKZ7"/>
<evidence type="ECO:0000256" key="1">
    <source>
        <dbReference type="ARBA" id="ARBA00004651"/>
    </source>
</evidence>
<feature type="transmembrane region" description="Helical" evidence="9">
    <location>
        <begin position="439"/>
        <end position="459"/>
    </location>
</feature>
<dbReference type="Pfam" id="PF00316">
    <property type="entry name" value="FBPase"/>
    <property type="match status" value="1"/>
</dbReference>
<dbReference type="SUPFAM" id="SSF56655">
    <property type="entry name" value="Carbohydrate phosphatase"/>
    <property type="match status" value="1"/>
</dbReference>
<dbReference type="InterPro" id="IPR028343">
    <property type="entry name" value="FBPtase"/>
</dbReference>
<comment type="similarity">
    <text evidence="2">Belongs to the patched family.</text>
</comment>
<dbReference type="STRING" id="1561998.A0A1I7UKZ7"/>
<evidence type="ECO:0000256" key="7">
    <source>
        <dbReference type="ARBA" id="ARBA00023180"/>
    </source>
</evidence>
<comment type="subcellular location">
    <subcellularLocation>
        <location evidence="1">Cell membrane</location>
        <topology evidence="1">Multi-pass membrane protein</topology>
    </subcellularLocation>
</comment>
<accession>A0A1I7UKZ7</accession>
<evidence type="ECO:0000256" key="9">
    <source>
        <dbReference type="SAM" id="Phobius"/>
    </source>
</evidence>
<dbReference type="FunFam" id="1.20.1640.10:FF:000013">
    <property type="entry name" value="PaTched Related family"/>
    <property type="match status" value="1"/>
</dbReference>
<keyword evidence="8" id="KW-0378">Hydrolase</keyword>
<feature type="transmembrane region" description="Helical" evidence="9">
    <location>
        <begin position="879"/>
        <end position="902"/>
    </location>
</feature>
<dbReference type="PANTHER" id="PTHR10796:SF88">
    <property type="entry name" value="SSD DOMAIN-CONTAINING PROTEIN"/>
    <property type="match status" value="1"/>
</dbReference>
<dbReference type="GO" id="GO:0042132">
    <property type="term" value="F:fructose 1,6-bisphosphate 1-phosphatase activity"/>
    <property type="evidence" value="ECO:0007669"/>
    <property type="project" value="InterPro"/>
</dbReference>
<dbReference type="GO" id="GO:0006897">
    <property type="term" value="P:endocytosis"/>
    <property type="evidence" value="ECO:0007669"/>
    <property type="project" value="TreeGrafter"/>
</dbReference>
<reference evidence="12" key="1">
    <citation type="submission" date="2016-11" db="UniProtKB">
        <authorList>
            <consortium name="WormBaseParasite"/>
        </authorList>
    </citation>
    <scope>IDENTIFICATION</scope>
</reference>
<comment type="similarity">
    <text evidence="8">Belongs to the FBPase class 1 family.</text>
</comment>
<keyword evidence="11" id="KW-1185">Reference proteome</keyword>
<dbReference type="InterPro" id="IPR000731">
    <property type="entry name" value="SSD"/>
</dbReference>
<feature type="transmembrane region" description="Helical" evidence="9">
    <location>
        <begin position="408"/>
        <end position="432"/>
    </location>
</feature>
<keyword evidence="6 9" id="KW-0472">Membrane</keyword>
<sequence>MPIKEELTSLLTNMLVAIKAISSATQKAGLAKLYGIAGSTNIQGEEVKKLDVLSNELMINILKSSYTTCLLVSEENDELIEVEEKRRGKYIVTFDPLDGSSNTDCLVSIGTIFGIYKKNGDGPATVDDVLKPGKEMVAARDVRERKNQLFLADLYVWEMTVNEKTPVPHGVVKTTRLVRGISWFFEKWSHFVANHAVSLIVVCVVLTLIGTFKVATTPNDNDITGYTPYGARARDEFDVMTDFFAHNGNGIAMFVLILPTRHESVLHPDVLREALRLEDVLTSNFTMLSADGKHENYQEFCTNFCQINEPFVQFARSYLTELENSENGTDLSERISLNYPITSIYSRKMSIQPNFFGIEMVNETRKSITNIRSSKLIALQLRSERKEGWNGQAIKDFEMSITNYFENFSLAIAACICPFMACGTALGALFFCGVRFGSILCVTPFLVLAIGVDDAYLMIHSWQRVTAERRKHPVENDSPGSRLSEVLVDTGPAILISALTNIFADVAGCFTSSPEISLLGYGNMACIFCDFLYQITFYSAIMTITGYFEMKEEEQKRHIKKIACGADDDDSSCTSSSVESFDVVVKRKVQTFLEFYISLLTNTFFQLFIIAVWAIFLFISISGITVMNINLSPRKLFMEDSSLREMDDLRVQYVIPNYYLANVFVRKPGDLTDGKRLERLNQFVEEMEHLNGSWGALGTNYFVRDFVEFQKAMVEEEEIEGGEEEKSIVKRGGIDVNNLPMFLEWPEYLFWKGFVQYHNDSNKTVLDRFFITFAIHGDNLQSWPARGDALREWRKVVDNYSGEFGLSVFSDDGIYVDLIENMPTDAWQSAVATLACMAFICFVFMYDIPTVIVATSIIASIMTGILGILSLTGTDLDPIVMSALIISIGFSVDIPAHISYHYHTSSSENGIRERLHQTLSSVGFPALQASVSTSLCVLSLKFTSIYMSNAFVKTMITCMILCVFHALVLLPTLFAIFHRICSLFSVKKTSPVESK</sequence>
<evidence type="ECO:0000313" key="12">
    <source>
        <dbReference type="WBParaSite" id="Csp11.Scaffold630.g17001.t1"/>
    </source>
</evidence>
<dbReference type="InterPro" id="IPR003392">
    <property type="entry name" value="PTHD_SSD"/>
</dbReference>
<evidence type="ECO:0000313" key="11">
    <source>
        <dbReference type="Proteomes" id="UP000095282"/>
    </source>
</evidence>
<dbReference type="WBParaSite" id="Csp11.Scaffold630.g17001.t1">
    <property type="protein sequence ID" value="Csp11.Scaffold630.g17001.t1"/>
    <property type="gene ID" value="Csp11.Scaffold630.g17001"/>
</dbReference>
<dbReference type="GO" id="GO:0018996">
    <property type="term" value="P:molting cycle, collagen and cuticulin-based cuticle"/>
    <property type="evidence" value="ECO:0007669"/>
    <property type="project" value="TreeGrafter"/>
</dbReference>
<dbReference type="PRINTS" id="PR00115">
    <property type="entry name" value="F16BPHPHTASE"/>
</dbReference>
<organism evidence="11 12">
    <name type="scientific">Caenorhabditis tropicalis</name>
    <dbReference type="NCBI Taxonomy" id="1561998"/>
    <lineage>
        <taxon>Eukaryota</taxon>
        <taxon>Metazoa</taxon>
        <taxon>Ecdysozoa</taxon>
        <taxon>Nematoda</taxon>
        <taxon>Chromadorea</taxon>
        <taxon>Rhabditida</taxon>
        <taxon>Rhabditina</taxon>
        <taxon>Rhabditomorpha</taxon>
        <taxon>Rhabditoidea</taxon>
        <taxon>Rhabditidae</taxon>
        <taxon>Peloderinae</taxon>
        <taxon>Caenorhabditis</taxon>
    </lineage>
</organism>
<name>A0A1I7UKZ7_9PELO</name>
<feature type="transmembrane region" description="Helical" evidence="9">
    <location>
        <begin position="954"/>
        <end position="977"/>
    </location>
</feature>
<dbReference type="Proteomes" id="UP000095282">
    <property type="component" value="Unplaced"/>
</dbReference>
<dbReference type="Gene3D" id="1.20.1640.10">
    <property type="entry name" value="Multidrug efflux transporter AcrB transmembrane domain"/>
    <property type="match status" value="2"/>
</dbReference>
<evidence type="ECO:0000256" key="8">
    <source>
        <dbReference type="RuleBase" id="RU000508"/>
    </source>
</evidence>
<keyword evidence="7" id="KW-0325">Glycoprotein</keyword>
<feature type="transmembrane region" description="Helical" evidence="9">
    <location>
        <begin position="852"/>
        <end position="872"/>
    </location>
</feature>
<evidence type="ECO:0000256" key="5">
    <source>
        <dbReference type="ARBA" id="ARBA00022989"/>
    </source>
</evidence>
<dbReference type="PANTHER" id="PTHR10796">
    <property type="entry name" value="PATCHED-RELATED"/>
    <property type="match status" value="1"/>
</dbReference>
<evidence type="ECO:0000259" key="10">
    <source>
        <dbReference type="PROSITE" id="PS50156"/>
    </source>
</evidence>
<keyword evidence="4 9" id="KW-0812">Transmembrane</keyword>
<evidence type="ECO:0000256" key="3">
    <source>
        <dbReference type="ARBA" id="ARBA00022475"/>
    </source>
</evidence>
<proteinExistence type="inferred from homology"/>
<feature type="transmembrane region" description="Helical" evidence="9">
    <location>
        <begin position="604"/>
        <end position="629"/>
    </location>
</feature>
<keyword evidence="8" id="KW-0119">Carbohydrate metabolism</keyword>
<feature type="transmembrane region" description="Helical" evidence="9">
    <location>
        <begin position="525"/>
        <end position="548"/>
    </location>
</feature>
<feature type="transmembrane region" description="Helical" evidence="9">
    <location>
        <begin position="826"/>
        <end position="846"/>
    </location>
</feature>
<dbReference type="InterPro" id="IPR051697">
    <property type="entry name" value="Patched_domain-protein"/>
</dbReference>
<evidence type="ECO:0000256" key="6">
    <source>
        <dbReference type="ARBA" id="ARBA00023136"/>
    </source>
</evidence>
<protein>
    <submittedName>
        <fullName evidence="12">SSD domain-containing protein</fullName>
    </submittedName>
</protein>
<feature type="domain" description="SSD" evidence="10">
    <location>
        <begin position="407"/>
        <end position="544"/>
    </location>
</feature>
<dbReference type="GO" id="GO:0005886">
    <property type="term" value="C:plasma membrane"/>
    <property type="evidence" value="ECO:0007669"/>
    <property type="project" value="UniProtKB-SubCell"/>
</dbReference>
<dbReference type="SUPFAM" id="SSF82866">
    <property type="entry name" value="Multidrug efflux transporter AcrB transmembrane domain"/>
    <property type="match status" value="2"/>
</dbReference>
<keyword evidence="3" id="KW-1003">Cell membrane</keyword>
<dbReference type="PROSITE" id="PS50156">
    <property type="entry name" value="SSD"/>
    <property type="match status" value="1"/>
</dbReference>
<keyword evidence="5 9" id="KW-1133">Transmembrane helix</keyword>
<dbReference type="Pfam" id="PF02460">
    <property type="entry name" value="Patched"/>
    <property type="match status" value="1"/>
</dbReference>
<feature type="transmembrane region" description="Helical" evidence="9">
    <location>
        <begin position="493"/>
        <end position="513"/>
    </location>
</feature>
<evidence type="ECO:0000256" key="2">
    <source>
        <dbReference type="ARBA" id="ARBA00005585"/>
    </source>
</evidence>
<dbReference type="GO" id="GO:0030659">
    <property type="term" value="C:cytoplasmic vesicle membrane"/>
    <property type="evidence" value="ECO:0007669"/>
    <property type="project" value="TreeGrafter"/>
</dbReference>
<dbReference type="Gene3D" id="3.30.540.10">
    <property type="entry name" value="Fructose-1,6-Bisphosphatase, subunit A, domain 1"/>
    <property type="match status" value="1"/>
</dbReference>